<evidence type="ECO:0000259" key="10">
    <source>
        <dbReference type="Pfam" id="PF07992"/>
    </source>
</evidence>
<dbReference type="InterPro" id="IPR036188">
    <property type="entry name" value="FAD/NAD-bd_sf"/>
</dbReference>
<keyword evidence="6" id="KW-0560">Oxidoreductase</keyword>
<dbReference type="GO" id="GO:0005739">
    <property type="term" value="C:mitochondrion"/>
    <property type="evidence" value="ECO:0007669"/>
    <property type="project" value="TreeGrafter"/>
</dbReference>
<dbReference type="GO" id="GO:0005829">
    <property type="term" value="C:cytosol"/>
    <property type="evidence" value="ECO:0007669"/>
    <property type="project" value="TreeGrafter"/>
</dbReference>
<keyword evidence="3" id="KW-0285">Flavoprotein</keyword>
<evidence type="ECO:0000256" key="5">
    <source>
        <dbReference type="ARBA" id="ARBA00022857"/>
    </source>
</evidence>
<organism evidence="11 12">
    <name type="scientific">Sitophilus oryzae</name>
    <name type="common">Rice weevil</name>
    <name type="synonym">Curculio oryzae</name>
    <dbReference type="NCBI Taxonomy" id="7048"/>
    <lineage>
        <taxon>Eukaryota</taxon>
        <taxon>Metazoa</taxon>
        <taxon>Ecdysozoa</taxon>
        <taxon>Arthropoda</taxon>
        <taxon>Hexapoda</taxon>
        <taxon>Insecta</taxon>
        <taxon>Pterygota</taxon>
        <taxon>Neoptera</taxon>
        <taxon>Endopterygota</taxon>
        <taxon>Coleoptera</taxon>
        <taxon>Polyphaga</taxon>
        <taxon>Cucujiformia</taxon>
        <taxon>Curculionidae</taxon>
        <taxon>Dryophthorinae</taxon>
        <taxon>Sitophilus</taxon>
    </lineage>
</organism>
<dbReference type="PRINTS" id="PR00411">
    <property type="entry name" value="PNDRDTASEI"/>
</dbReference>
<evidence type="ECO:0000256" key="4">
    <source>
        <dbReference type="ARBA" id="ARBA00022827"/>
    </source>
</evidence>
<evidence type="ECO:0000259" key="9">
    <source>
        <dbReference type="Pfam" id="PF02852"/>
    </source>
</evidence>
<sequence>MSFRKHFKFNNFDFSKFKPKLCTQQRHVSTSYDFVVIGGSSGGLAAAKEASSLGAKVALVDSPRFESKHLKWGINGSFIKGVSIPKKLMHHAALFKDAIHDAKWYGWQMDGPVNHNWLELRHAIENYIKLLNKDNEAKLSDINVEYINATASFKDSTTIQATTELGDFNLKAKYFLISVGSRAQYPDVYNATEYGITCDDIFNLEKPPGNTMIIGAGHSGLESAGFLNGLGYKTTVMVRSIPLRGFDQQMAGIVVNEMQSKGVVFLDRCIPKSIKKSTSGKLFVSWTNIANESFKEEFDTVVFAVGRRALTKELKVEKAGVRVTGDEGRIQTFNEQTNVPHIYAIGDVLYNKPSQTPVSVYSGKLLSRRLFGNSTLTMDYDNVPTTIFTPLEYGFIGSTEEEAMNLYGENNIEVYHSYYKPTEFFIPQRPINNCYLKVISLREGDQKVLGMHYIGTHSETILKGFSTAMKCNLTVKALMNTVGIHPTIAEEFTRINVTKRSGKNPKPASCCS</sequence>
<dbReference type="PRINTS" id="PR00368">
    <property type="entry name" value="FADPNR"/>
</dbReference>
<dbReference type="Pfam" id="PF02852">
    <property type="entry name" value="Pyr_redox_dim"/>
    <property type="match status" value="1"/>
</dbReference>
<comment type="similarity">
    <text evidence="2">Belongs to the class-I pyridine nucleotide-disulfide oxidoreductase family.</text>
</comment>
<dbReference type="PANTHER" id="PTHR42737:SF7">
    <property type="entry name" value="THIOREDOXIN-DISULFIDE REDUCTASE"/>
    <property type="match status" value="1"/>
</dbReference>
<evidence type="ECO:0000313" key="12">
    <source>
        <dbReference type="RefSeq" id="XP_030760723.1"/>
    </source>
</evidence>
<dbReference type="RefSeq" id="XP_030760723.1">
    <property type="nucleotide sequence ID" value="XM_030904863.1"/>
</dbReference>
<feature type="domain" description="Pyridine nucleotide-disulphide oxidoreductase dimerisation" evidence="9">
    <location>
        <begin position="383"/>
        <end position="493"/>
    </location>
</feature>
<dbReference type="SUPFAM" id="SSF55424">
    <property type="entry name" value="FAD/NAD-linked reductases, dimerisation (C-terminal) domain"/>
    <property type="match status" value="1"/>
</dbReference>
<feature type="domain" description="FAD/NAD(P)-binding" evidence="10">
    <location>
        <begin position="32"/>
        <end position="363"/>
    </location>
</feature>
<dbReference type="FunFam" id="3.30.390.30:FF:000004">
    <property type="entry name" value="Thioredoxin reductase 1, cytoplasmic"/>
    <property type="match status" value="1"/>
</dbReference>
<name>A0A6J2YA20_SITOR</name>
<dbReference type="GO" id="GO:0050660">
    <property type="term" value="F:flavin adenine dinucleotide binding"/>
    <property type="evidence" value="ECO:0007669"/>
    <property type="project" value="InterPro"/>
</dbReference>
<dbReference type="NCBIfam" id="TIGR01438">
    <property type="entry name" value="TGR"/>
    <property type="match status" value="1"/>
</dbReference>
<keyword evidence="8" id="KW-0676">Redox-active center</keyword>
<dbReference type="GO" id="GO:0006749">
    <property type="term" value="P:glutathione metabolic process"/>
    <property type="evidence" value="ECO:0007669"/>
    <property type="project" value="TreeGrafter"/>
</dbReference>
<protein>
    <submittedName>
        <fullName evidence="12">Thioredoxin reductase 1, mitochondrial-like</fullName>
    </submittedName>
</protein>
<comment type="cofactor">
    <cofactor evidence="1">
        <name>FAD</name>
        <dbReference type="ChEBI" id="CHEBI:57692"/>
    </cofactor>
</comment>
<evidence type="ECO:0000256" key="3">
    <source>
        <dbReference type="ARBA" id="ARBA00022630"/>
    </source>
</evidence>
<gene>
    <name evidence="12" type="primary">LOC115885837</name>
</gene>
<keyword evidence="7" id="KW-1015">Disulfide bond</keyword>
<dbReference type="InterPro" id="IPR016156">
    <property type="entry name" value="FAD/NAD-linked_Rdtase_dimer_sf"/>
</dbReference>
<dbReference type="Gene3D" id="3.30.390.30">
    <property type="match status" value="1"/>
</dbReference>
<evidence type="ECO:0000313" key="11">
    <source>
        <dbReference type="Proteomes" id="UP000504635"/>
    </source>
</evidence>
<dbReference type="GO" id="GO:0045454">
    <property type="term" value="P:cell redox homeostasis"/>
    <property type="evidence" value="ECO:0007669"/>
    <property type="project" value="InterPro"/>
</dbReference>
<evidence type="ECO:0000256" key="6">
    <source>
        <dbReference type="ARBA" id="ARBA00023002"/>
    </source>
</evidence>
<dbReference type="InterPro" id="IPR006338">
    <property type="entry name" value="Thioredoxin/glutathione_Rdtase"/>
</dbReference>
<dbReference type="InParanoid" id="A0A6J2YA20"/>
<dbReference type="KEGG" id="soy:115885837"/>
<dbReference type="GeneID" id="115885837"/>
<proteinExistence type="inferred from homology"/>
<evidence type="ECO:0000256" key="8">
    <source>
        <dbReference type="ARBA" id="ARBA00023284"/>
    </source>
</evidence>
<dbReference type="GO" id="GO:0004791">
    <property type="term" value="F:thioredoxin-disulfide reductase (NADPH) activity"/>
    <property type="evidence" value="ECO:0007669"/>
    <property type="project" value="InterPro"/>
</dbReference>
<reference evidence="12" key="1">
    <citation type="submission" date="2025-08" db="UniProtKB">
        <authorList>
            <consortium name="RefSeq"/>
        </authorList>
    </citation>
    <scope>IDENTIFICATION</scope>
    <source>
        <tissue evidence="12">Gonads</tissue>
    </source>
</reference>
<dbReference type="Pfam" id="PF07992">
    <property type="entry name" value="Pyr_redox_2"/>
    <property type="match status" value="1"/>
</dbReference>
<accession>A0A6J2YA20</accession>
<dbReference type="Proteomes" id="UP000504635">
    <property type="component" value="Unplaced"/>
</dbReference>
<dbReference type="PANTHER" id="PTHR42737">
    <property type="entry name" value="GLUTATHIONE REDUCTASE"/>
    <property type="match status" value="1"/>
</dbReference>
<dbReference type="Gene3D" id="3.50.50.60">
    <property type="entry name" value="FAD/NAD(P)-binding domain"/>
    <property type="match status" value="2"/>
</dbReference>
<dbReference type="InterPro" id="IPR004099">
    <property type="entry name" value="Pyr_nucl-diS_OxRdtase_dimer"/>
</dbReference>
<dbReference type="InterPro" id="IPR023753">
    <property type="entry name" value="FAD/NAD-binding_dom"/>
</dbReference>
<keyword evidence="4" id="KW-0274">FAD</keyword>
<evidence type="ECO:0000256" key="7">
    <source>
        <dbReference type="ARBA" id="ARBA00023157"/>
    </source>
</evidence>
<dbReference type="AlphaFoldDB" id="A0A6J2YA20"/>
<dbReference type="FunFam" id="3.50.50.60:FF:000012">
    <property type="entry name" value="Thioredoxin reductase 1, cytoplasmic"/>
    <property type="match status" value="1"/>
</dbReference>
<evidence type="ECO:0000256" key="2">
    <source>
        <dbReference type="ARBA" id="ARBA00007532"/>
    </source>
</evidence>
<dbReference type="GO" id="GO:0034599">
    <property type="term" value="P:cellular response to oxidative stress"/>
    <property type="evidence" value="ECO:0007669"/>
    <property type="project" value="TreeGrafter"/>
</dbReference>
<dbReference type="InterPro" id="IPR046952">
    <property type="entry name" value="GSHR/TRXR-like"/>
</dbReference>
<evidence type="ECO:0000256" key="1">
    <source>
        <dbReference type="ARBA" id="ARBA00001974"/>
    </source>
</evidence>
<keyword evidence="5" id="KW-0521">NADP</keyword>
<dbReference type="SUPFAM" id="SSF51905">
    <property type="entry name" value="FAD/NAD(P)-binding domain"/>
    <property type="match status" value="1"/>
</dbReference>
<keyword evidence="11" id="KW-1185">Reference proteome</keyword>
<dbReference type="OrthoDB" id="5956163at2759"/>
<dbReference type="GO" id="GO:0004362">
    <property type="term" value="F:glutathione-disulfide reductase (NADPH) activity"/>
    <property type="evidence" value="ECO:0007669"/>
    <property type="project" value="TreeGrafter"/>
</dbReference>